<comment type="caution">
    <text evidence="1">The sequence shown here is derived from an EMBL/GenBank/DDBJ whole genome shotgun (WGS) entry which is preliminary data.</text>
</comment>
<evidence type="ECO:0000313" key="1">
    <source>
        <dbReference type="EMBL" id="KII71740.1"/>
    </source>
</evidence>
<accession>A0A0C2N603</accession>
<reference evidence="1 2" key="1">
    <citation type="journal article" date="2014" name="Genome Biol. Evol.">
        <title>The genome of the myxosporean Thelohanellus kitauei shows adaptations to nutrient acquisition within its fish host.</title>
        <authorList>
            <person name="Yang Y."/>
            <person name="Xiong J."/>
            <person name="Zhou Z."/>
            <person name="Huo F."/>
            <person name="Miao W."/>
            <person name="Ran C."/>
            <person name="Liu Y."/>
            <person name="Zhang J."/>
            <person name="Feng J."/>
            <person name="Wang M."/>
            <person name="Wang M."/>
            <person name="Wang L."/>
            <person name="Yao B."/>
        </authorList>
    </citation>
    <scope>NUCLEOTIDE SEQUENCE [LARGE SCALE GENOMIC DNA]</scope>
    <source>
        <strain evidence="1">Wuqing</strain>
    </source>
</reference>
<sequence length="219" mass="25828">MKINIPPKEIHNVLSSIINEVVCVNPDNITEILKKIRVLYRGKSSETKWETFLAYLNDVWIKKYPIETWNNFNLLKNESNNMFRTNNALLLLNRELNERFTNPHPNLYCFIKIIKEISKKCIEIECIKEGSSRRPQRRYQRIYQLIKSRVLNISLIRLSQSEGLISIDPLSIKLNMSASDFGDAPHLAFFKEQDHPFNEENFFGYFIDAFEMFFSSGMH</sequence>
<keyword evidence="2" id="KW-1185">Reference proteome</keyword>
<dbReference type="AlphaFoldDB" id="A0A0C2N603"/>
<protein>
    <submittedName>
        <fullName evidence="1">Uncharacterized protein</fullName>
    </submittedName>
</protein>
<proteinExistence type="predicted"/>
<gene>
    <name evidence="1" type="ORF">RF11_04605</name>
</gene>
<organism evidence="1 2">
    <name type="scientific">Thelohanellus kitauei</name>
    <name type="common">Myxosporean</name>
    <dbReference type="NCBI Taxonomy" id="669202"/>
    <lineage>
        <taxon>Eukaryota</taxon>
        <taxon>Metazoa</taxon>
        <taxon>Cnidaria</taxon>
        <taxon>Myxozoa</taxon>
        <taxon>Myxosporea</taxon>
        <taxon>Bivalvulida</taxon>
        <taxon>Platysporina</taxon>
        <taxon>Myxobolidae</taxon>
        <taxon>Thelohanellus</taxon>
    </lineage>
</organism>
<dbReference type="EMBL" id="JWZT01001635">
    <property type="protein sequence ID" value="KII71740.1"/>
    <property type="molecule type" value="Genomic_DNA"/>
</dbReference>
<dbReference type="Proteomes" id="UP000031668">
    <property type="component" value="Unassembled WGS sequence"/>
</dbReference>
<name>A0A0C2N603_THEKT</name>
<evidence type="ECO:0000313" key="2">
    <source>
        <dbReference type="Proteomes" id="UP000031668"/>
    </source>
</evidence>